<dbReference type="InterPro" id="IPR006665">
    <property type="entry name" value="OmpA-like"/>
</dbReference>
<dbReference type="InterPro" id="IPR036737">
    <property type="entry name" value="OmpA-like_sf"/>
</dbReference>
<proteinExistence type="predicted"/>
<dbReference type="PANTHER" id="PTHR30329:SF21">
    <property type="entry name" value="LIPOPROTEIN YIAD-RELATED"/>
    <property type="match status" value="1"/>
</dbReference>
<evidence type="ECO:0000313" key="7">
    <source>
        <dbReference type="Proteomes" id="UP000306808"/>
    </source>
</evidence>
<dbReference type="SUPFAM" id="SSF48452">
    <property type="entry name" value="TPR-like"/>
    <property type="match status" value="1"/>
</dbReference>
<dbReference type="RefSeq" id="WP_136903003.1">
    <property type="nucleotide sequence ID" value="NZ_SUME01000010.1"/>
</dbReference>
<dbReference type="Pfam" id="PF00691">
    <property type="entry name" value="OmpA"/>
    <property type="match status" value="1"/>
</dbReference>
<evidence type="ECO:0000256" key="1">
    <source>
        <dbReference type="ARBA" id="ARBA00004442"/>
    </source>
</evidence>
<accession>A0A4U0NCI4</accession>
<dbReference type="InterPro" id="IPR050330">
    <property type="entry name" value="Bact_OuterMem_StrucFunc"/>
</dbReference>
<dbReference type="SUPFAM" id="SSF103088">
    <property type="entry name" value="OmpA-like"/>
    <property type="match status" value="1"/>
</dbReference>
<reference evidence="6 7" key="1">
    <citation type="submission" date="2019-04" db="EMBL/GenBank/DDBJ databases">
        <title>Sphingobacterium olei sp. nov., isolated from oil-contaminated soil.</title>
        <authorList>
            <person name="Liu B."/>
        </authorList>
    </citation>
    <scope>NUCLEOTIDE SEQUENCE [LARGE SCALE GENOMIC DNA]</scope>
    <source>
        <strain evidence="6 7">HAL-9</strain>
    </source>
</reference>
<dbReference type="Gene3D" id="3.30.1330.60">
    <property type="entry name" value="OmpA-like domain"/>
    <property type="match status" value="1"/>
</dbReference>
<keyword evidence="2 4" id="KW-0472">Membrane</keyword>
<comment type="subcellular location">
    <subcellularLocation>
        <location evidence="1">Cell outer membrane</location>
    </subcellularLocation>
</comment>
<dbReference type="SUPFAM" id="SSF69322">
    <property type="entry name" value="Tricorn protease domain 2"/>
    <property type="match status" value="1"/>
</dbReference>
<dbReference type="PANTHER" id="PTHR30329">
    <property type="entry name" value="STATOR ELEMENT OF FLAGELLAR MOTOR COMPLEX"/>
    <property type="match status" value="1"/>
</dbReference>
<dbReference type="PRINTS" id="PR01021">
    <property type="entry name" value="OMPADOMAIN"/>
</dbReference>
<dbReference type="Gene3D" id="1.25.40.10">
    <property type="entry name" value="Tetratricopeptide repeat domain"/>
    <property type="match status" value="1"/>
</dbReference>
<evidence type="ECO:0000313" key="6">
    <source>
        <dbReference type="EMBL" id="TJZ51715.1"/>
    </source>
</evidence>
<evidence type="ECO:0000259" key="5">
    <source>
        <dbReference type="PROSITE" id="PS51123"/>
    </source>
</evidence>
<dbReference type="InterPro" id="IPR006664">
    <property type="entry name" value="OMP_bac"/>
</dbReference>
<gene>
    <name evidence="6" type="ORF">FAZ15_19370</name>
</gene>
<feature type="domain" description="OmpA-like" evidence="5">
    <location>
        <begin position="535"/>
        <end position="654"/>
    </location>
</feature>
<protein>
    <submittedName>
        <fullName evidence="6">OmpA family protein</fullName>
    </submittedName>
</protein>
<dbReference type="CDD" id="cd07185">
    <property type="entry name" value="OmpA_C-like"/>
    <property type="match status" value="1"/>
</dbReference>
<evidence type="ECO:0000256" key="3">
    <source>
        <dbReference type="ARBA" id="ARBA00023237"/>
    </source>
</evidence>
<keyword evidence="3" id="KW-0998">Cell outer membrane</keyword>
<organism evidence="6 7">
    <name type="scientific">Sphingobacterium olei</name>
    <dbReference type="NCBI Taxonomy" id="2571155"/>
    <lineage>
        <taxon>Bacteria</taxon>
        <taxon>Pseudomonadati</taxon>
        <taxon>Bacteroidota</taxon>
        <taxon>Sphingobacteriia</taxon>
        <taxon>Sphingobacteriales</taxon>
        <taxon>Sphingobacteriaceae</taxon>
        <taxon>Sphingobacterium</taxon>
    </lineage>
</organism>
<keyword evidence="7" id="KW-1185">Reference proteome</keyword>
<dbReference type="AlphaFoldDB" id="A0A4U0NCI4"/>
<dbReference type="GO" id="GO:0009279">
    <property type="term" value="C:cell outer membrane"/>
    <property type="evidence" value="ECO:0007669"/>
    <property type="project" value="UniProtKB-SubCell"/>
</dbReference>
<dbReference type="OrthoDB" id="9809364at2"/>
<dbReference type="Proteomes" id="UP000306808">
    <property type="component" value="Unassembled WGS sequence"/>
</dbReference>
<name>A0A4U0NCI4_9SPHI</name>
<comment type="caution">
    <text evidence="6">The sequence shown here is derived from an EMBL/GenBank/DDBJ whole genome shotgun (WGS) entry which is preliminary data.</text>
</comment>
<evidence type="ECO:0000256" key="4">
    <source>
        <dbReference type="PROSITE-ProRule" id="PRU00473"/>
    </source>
</evidence>
<dbReference type="InterPro" id="IPR011990">
    <property type="entry name" value="TPR-like_helical_dom_sf"/>
</dbReference>
<dbReference type="EMBL" id="SUME01000010">
    <property type="protein sequence ID" value="TJZ51715.1"/>
    <property type="molecule type" value="Genomic_DNA"/>
</dbReference>
<evidence type="ECO:0000256" key="2">
    <source>
        <dbReference type="ARBA" id="ARBA00023136"/>
    </source>
</evidence>
<sequence length="654" mass="72787">MKELLSRTHKITVGLLAIGLWAGVSQFGYAQEQPSRQQRAAQFYYNMEYANAAKAYELIVNKDNPELEPMERLASSYLYINQYALAESWYARVVQHENANEQSFLDYARVLQLQGKYSEAKAAYANYQSKYGHKAEISRAITGTDSASFWMENPSKHVIANEQEINTSLAEFGLIPTSGGVLYAAEPNSLLAEKSGMTGQPYLKIYSATRNDDGSLSYPNVMPDAFNDSKFHLGPLITDSEEEVLYVTRTYPGKQVEKYRANGQRWRKQNLELKIYRKQGNDWIEEDFIYNNVKEYSVGHAALSADENTLYFASDMPGGKGGVDIWFCTKQADGSWGTPVNAGNNINTDGDEVFPSVFDNILYFSSTGHVGMGGLDIFQAKGQKGNFEKPLNMGYPVNSPSDDFAFVVVGDNLDENFGYLSSNRQGGIGSDDIYSFRYPKPKITVTLEGITKDKKTGEPLSFTSISLSDKDGKLVTTGSSNDKGIFSFEIARNTAYLVLADKAGYMADSVAVPGVIPQQDTTIHVVLNLQPVNKVGEKFVLENIYYDFDKHNIRPDAAIILDKLVTTLRNNPTLRIELSSHTDSRGSDSYNMKLSDRRAKSAVDYIVSKGIAADRLVAKGYGESRLVNKCANGVKCTEEEHQQNRRTEVEVLAF</sequence>
<dbReference type="PROSITE" id="PS51123">
    <property type="entry name" value="OMPA_2"/>
    <property type="match status" value="1"/>
</dbReference>